<accession>A0AA85BI89</accession>
<dbReference type="GO" id="GO:0003874">
    <property type="term" value="F:6-pyruvoyltetrahydropterin synthase activity"/>
    <property type="evidence" value="ECO:0007669"/>
    <property type="project" value="UniProtKB-EC"/>
</dbReference>
<dbReference type="FunFam" id="3.30.479.10:FF:000003">
    <property type="entry name" value="6-pyruvoyl tetrahydrobiopterin synthase"/>
    <property type="match status" value="1"/>
</dbReference>
<comment type="cofactor">
    <cofactor evidence="1">
        <name>Zn(2+)</name>
        <dbReference type="ChEBI" id="CHEBI:29105"/>
    </cofactor>
</comment>
<dbReference type="PANTHER" id="PTHR12589">
    <property type="entry name" value="PYRUVOYL TETRAHYDROBIOPTERIN SYNTHASE"/>
    <property type="match status" value="1"/>
</dbReference>
<keyword evidence="5" id="KW-0479">Metal-binding</keyword>
<dbReference type="SUPFAM" id="SSF55620">
    <property type="entry name" value="Tetrahydrobiopterin biosynthesis enzymes-like"/>
    <property type="match status" value="1"/>
</dbReference>
<comment type="similarity">
    <text evidence="3">Belongs to the PTPS family.</text>
</comment>
<evidence type="ECO:0000256" key="5">
    <source>
        <dbReference type="ARBA" id="ARBA00022723"/>
    </source>
</evidence>
<comment type="pathway">
    <text evidence="2">Cofactor biosynthesis; tetrahydrobiopterin biosynthesis; tetrahydrobiopterin from 7,8-dihydroneopterin triphosphate: step 1/3.</text>
</comment>
<dbReference type="GO" id="GO:0005739">
    <property type="term" value="C:mitochondrion"/>
    <property type="evidence" value="ECO:0007669"/>
    <property type="project" value="TreeGrafter"/>
</dbReference>
<evidence type="ECO:0000313" key="9">
    <source>
        <dbReference type="Proteomes" id="UP000050791"/>
    </source>
</evidence>
<evidence type="ECO:0000256" key="6">
    <source>
        <dbReference type="ARBA" id="ARBA00022833"/>
    </source>
</evidence>
<keyword evidence="7" id="KW-0783">Tetrahydrobiopterin biosynthesis</keyword>
<dbReference type="InterPro" id="IPR022470">
    <property type="entry name" value="PTPS_Cys_AS"/>
</dbReference>
<evidence type="ECO:0000256" key="2">
    <source>
        <dbReference type="ARBA" id="ARBA00005126"/>
    </source>
</evidence>
<name>A0AA85BI89_9TREM</name>
<evidence type="ECO:0000256" key="8">
    <source>
        <dbReference type="ARBA" id="ARBA00023239"/>
    </source>
</evidence>
<proteinExistence type="inferred from homology"/>
<dbReference type="PANTHER" id="PTHR12589:SF7">
    <property type="entry name" value="6-PYRUVOYL TETRAHYDROBIOPTERIN SYNTHASE"/>
    <property type="match status" value="1"/>
</dbReference>
<sequence length="152" mass="17698">MAYVVFVIKTQTDYIHVILHRSCHRLHSQHLSNEENVKLFQKCNNPMGHGHNYKLEVTVSGPIDQRTGMIMNISDLKSVVQKHVLDLLDHKNIDEDVEYFKKNSIVSTTENLAVFIWSQLVNAIPNNLLYEVKIWETEKNIVTYKGEKINHE</sequence>
<evidence type="ECO:0000256" key="4">
    <source>
        <dbReference type="ARBA" id="ARBA00013100"/>
    </source>
</evidence>
<dbReference type="Proteomes" id="UP000050791">
    <property type="component" value="Unassembled WGS sequence"/>
</dbReference>
<dbReference type="Gene3D" id="3.30.479.10">
    <property type="entry name" value="6-pyruvoyl tetrahydropterin synthase/QueD"/>
    <property type="match status" value="1"/>
</dbReference>
<dbReference type="WBParaSite" id="SMTH1_53990.1">
    <property type="protein sequence ID" value="SMTH1_53990.1"/>
    <property type="gene ID" value="SMTH1_53990"/>
</dbReference>
<reference evidence="10" key="1">
    <citation type="submission" date="2023-11" db="UniProtKB">
        <authorList>
            <consortium name="WormBaseParasite"/>
        </authorList>
    </citation>
    <scope>IDENTIFICATION</scope>
</reference>
<evidence type="ECO:0000256" key="3">
    <source>
        <dbReference type="ARBA" id="ARBA00009164"/>
    </source>
</evidence>
<evidence type="ECO:0000256" key="1">
    <source>
        <dbReference type="ARBA" id="ARBA00001947"/>
    </source>
</evidence>
<dbReference type="PROSITE" id="PS00987">
    <property type="entry name" value="PTPS_1"/>
    <property type="match status" value="1"/>
</dbReference>
<protein>
    <recommendedName>
        <fullName evidence="4">6-pyruvoyltetrahydropterin synthase</fullName>
        <ecNumber evidence="4">4.2.3.12</ecNumber>
    </recommendedName>
</protein>
<dbReference type="InterPro" id="IPR007115">
    <property type="entry name" value="6-PTP_synth/QueD"/>
</dbReference>
<evidence type="ECO:0000313" key="10">
    <source>
        <dbReference type="WBParaSite" id="SMTH1_53990.1"/>
    </source>
</evidence>
<dbReference type="InterPro" id="IPR038418">
    <property type="entry name" value="6-PTP_synth/QueD_sf"/>
</dbReference>
<dbReference type="AlphaFoldDB" id="A0AA85BI89"/>
<organism evidence="9 10">
    <name type="scientific">Schistosoma mattheei</name>
    <dbReference type="NCBI Taxonomy" id="31246"/>
    <lineage>
        <taxon>Eukaryota</taxon>
        <taxon>Metazoa</taxon>
        <taxon>Spiralia</taxon>
        <taxon>Lophotrochozoa</taxon>
        <taxon>Platyhelminthes</taxon>
        <taxon>Trematoda</taxon>
        <taxon>Digenea</taxon>
        <taxon>Strigeidida</taxon>
        <taxon>Schistosomatoidea</taxon>
        <taxon>Schistosomatidae</taxon>
        <taxon>Schistosoma</taxon>
    </lineage>
</organism>
<dbReference type="GO" id="GO:0046872">
    <property type="term" value="F:metal ion binding"/>
    <property type="evidence" value="ECO:0007669"/>
    <property type="project" value="UniProtKB-KW"/>
</dbReference>
<dbReference type="Pfam" id="PF01242">
    <property type="entry name" value="PTPS"/>
    <property type="match status" value="1"/>
</dbReference>
<keyword evidence="8" id="KW-0456">Lyase</keyword>
<keyword evidence="6" id="KW-0862">Zinc</keyword>
<dbReference type="GO" id="GO:0006729">
    <property type="term" value="P:tetrahydrobiopterin biosynthetic process"/>
    <property type="evidence" value="ECO:0007669"/>
    <property type="project" value="UniProtKB-KW"/>
</dbReference>
<evidence type="ECO:0000256" key="7">
    <source>
        <dbReference type="ARBA" id="ARBA00023007"/>
    </source>
</evidence>
<dbReference type="EC" id="4.2.3.12" evidence="4"/>